<protein>
    <submittedName>
        <fullName evidence="1">Uncharacterized protein</fullName>
    </submittedName>
</protein>
<keyword evidence="2" id="KW-1185">Reference proteome</keyword>
<evidence type="ECO:0000313" key="1">
    <source>
        <dbReference type="EMBL" id="KAH8999764.1"/>
    </source>
</evidence>
<dbReference type="Proteomes" id="UP001201163">
    <property type="component" value="Unassembled WGS sequence"/>
</dbReference>
<reference evidence="1" key="1">
    <citation type="submission" date="2022-01" db="EMBL/GenBank/DDBJ databases">
        <title>Comparative genomics reveals a dynamic genome evolution in the ectomycorrhizal milk-cap (Lactarius) mushrooms.</title>
        <authorList>
            <consortium name="DOE Joint Genome Institute"/>
            <person name="Lebreton A."/>
            <person name="Tang N."/>
            <person name="Kuo A."/>
            <person name="LaButti K."/>
            <person name="Drula E."/>
            <person name="Barry K."/>
            <person name="Clum A."/>
            <person name="Lipzen A."/>
            <person name="Mousain D."/>
            <person name="Ng V."/>
            <person name="Wang R."/>
            <person name="Wang X."/>
            <person name="Dai Y."/>
            <person name="Henrissat B."/>
            <person name="Grigoriev I.V."/>
            <person name="Guerin-Laguette A."/>
            <person name="Yu F."/>
            <person name="Martin F.M."/>
        </authorList>
    </citation>
    <scope>NUCLEOTIDE SEQUENCE</scope>
    <source>
        <strain evidence="1">QP</strain>
    </source>
</reference>
<dbReference type="EMBL" id="JAKELL010000003">
    <property type="protein sequence ID" value="KAH8999764.1"/>
    <property type="molecule type" value="Genomic_DNA"/>
</dbReference>
<dbReference type="AlphaFoldDB" id="A0AAD4LRN6"/>
<proteinExistence type="predicted"/>
<evidence type="ECO:0000313" key="2">
    <source>
        <dbReference type="Proteomes" id="UP001201163"/>
    </source>
</evidence>
<comment type="caution">
    <text evidence="1">The sequence shown here is derived from an EMBL/GenBank/DDBJ whole genome shotgun (WGS) entry which is preliminary data.</text>
</comment>
<sequence>MSVPPPCPCVLPLPLTMVEDDGDDWSLFAPRSEVEAMPVSPLAAVLALVKPVDKEPLPTTLTLHDKHLPLPDIIDLCNDEDETNLLKPYTPHISPLLFPSHIEDDITAKEGVEISPISILTQITPIDESSQQPITATNVSSGSVVNENFFTEPHTDVVSTSDPLCSHTPIGFAQGCAVGQFLHPPPPQHHFACHPVIFPLPVDNLNRLCKSHDSDSRTSLPQCPPISLPWTPVTAGEPLTAISVLKHTRDLQIILAAEELPLSNASKAIDQAAEEDVNEQSLLTLHIPILPPSLISILLLQEPGFILHHLVLQIPLFDNLSVRSNSHPVFTHPDTSAETSCLSPDLPIRADPCRTLLVVHNDSFQIDNPSPQCCNHPDHLTHRTGASGKLWTCHDLAWEL</sequence>
<name>A0AAD4LRN6_9AGAM</name>
<accession>A0AAD4LRN6</accession>
<organism evidence="1 2">
    <name type="scientific">Lactarius akahatsu</name>
    <dbReference type="NCBI Taxonomy" id="416441"/>
    <lineage>
        <taxon>Eukaryota</taxon>
        <taxon>Fungi</taxon>
        <taxon>Dikarya</taxon>
        <taxon>Basidiomycota</taxon>
        <taxon>Agaricomycotina</taxon>
        <taxon>Agaricomycetes</taxon>
        <taxon>Russulales</taxon>
        <taxon>Russulaceae</taxon>
        <taxon>Lactarius</taxon>
    </lineage>
</organism>
<gene>
    <name evidence="1" type="ORF">EDB92DRAFT_1812882</name>
</gene>